<evidence type="ECO:0000313" key="4">
    <source>
        <dbReference type="Proteomes" id="UP000249046"/>
    </source>
</evidence>
<dbReference type="InterPro" id="IPR050508">
    <property type="entry name" value="Methyltransf_Superfamily"/>
</dbReference>
<dbReference type="GO" id="GO:0008757">
    <property type="term" value="F:S-adenosylmethionine-dependent methyltransferase activity"/>
    <property type="evidence" value="ECO:0007669"/>
    <property type="project" value="InterPro"/>
</dbReference>
<dbReference type="InterPro" id="IPR029063">
    <property type="entry name" value="SAM-dependent_MTases_sf"/>
</dbReference>
<feature type="domain" description="Methyltransferase type 11" evidence="2">
    <location>
        <begin position="569"/>
        <end position="661"/>
    </location>
</feature>
<dbReference type="SUPFAM" id="SSF53335">
    <property type="entry name" value="S-adenosyl-L-methionine-dependent methyltransferases"/>
    <property type="match status" value="1"/>
</dbReference>
<dbReference type="PANTHER" id="PTHR42912">
    <property type="entry name" value="METHYLTRANSFERASE"/>
    <property type="match status" value="1"/>
</dbReference>
<evidence type="ECO:0000259" key="2">
    <source>
        <dbReference type="Pfam" id="PF08241"/>
    </source>
</evidence>
<comment type="caution">
    <text evidence="3">The sequence shown here is derived from an EMBL/GenBank/DDBJ whole genome shotgun (WGS) entry which is preliminary data.</text>
</comment>
<feature type="compositionally biased region" description="Basic and acidic residues" evidence="1">
    <location>
        <begin position="350"/>
        <end position="374"/>
    </location>
</feature>
<dbReference type="AlphaFoldDB" id="A0A2W5KGM5"/>
<accession>A0A2W5KGM5</accession>
<feature type="region of interest" description="Disordered" evidence="1">
    <location>
        <begin position="323"/>
        <end position="440"/>
    </location>
</feature>
<protein>
    <recommendedName>
        <fullName evidence="2">Methyltransferase type 11 domain-containing protein</fullName>
    </recommendedName>
</protein>
<reference evidence="3 4" key="1">
    <citation type="submission" date="2017-08" db="EMBL/GenBank/DDBJ databases">
        <title>Infants hospitalized years apart are colonized by the same room-sourced microbial strains.</title>
        <authorList>
            <person name="Brooks B."/>
            <person name="Olm M.R."/>
            <person name="Firek B.A."/>
            <person name="Baker R."/>
            <person name="Thomas B.C."/>
            <person name="Morowitz M.J."/>
            <person name="Banfield J.F."/>
        </authorList>
    </citation>
    <scope>NUCLEOTIDE SEQUENCE [LARGE SCALE GENOMIC DNA]</scope>
    <source>
        <strain evidence="3">S2_005_003_R2_42</strain>
    </source>
</reference>
<feature type="compositionally biased region" description="Basic residues" evidence="1">
    <location>
        <begin position="486"/>
        <end position="496"/>
    </location>
</feature>
<feature type="region of interest" description="Disordered" evidence="1">
    <location>
        <begin position="1"/>
        <end position="26"/>
    </location>
</feature>
<organism evidence="3 4">
    <name type="scientific">Rhodanobacter denitrificans</name>
    <dbReference type="NCBI Taxonomy" id="666685"/>
    <lineage>
        <taxon>Bacteria</taxon>
        <taxon>Pseudomonadati</taxon>
        <taxon>Pseudomonadota</taxon>
        <taxon>Gammaproteobacteria</taxon>
        <taxon>Lysobacterales</taxon>
        <taxon>Rhodanobacteraceae</taxon>
        <taxon>Rhodanobacter</taxon>
    </lineage>
</organism>
<dbReference type="CDD" id="cd02440">
    <property type="entry name" value="AdoMet_MTases"/>
    <property type="match status" value="1"/>
</dbReference>
<dbReference type="InterPro" id="IPR013216">
    <property type="entry name" value="Methyltransf_11"/>
</dbReference>
<name>A0A2W5KGM5_9GAMM</name>
<feature type="region of interest" description="Disordered" evidence="1">
    <location>
        <begin position="471"/>
        <end position="496"/>
    </location>
</feature>
<sequence length="744" mass="82115">MGAERAARLVGRAGRGRRVREPGSCRDHDGAAAVRVRARARRRAHAGRSLMAQATVADECGLDRPDRGLVRVAARLPDRVRARHRVHASCRVEPATDRRTRFRRAHAHLRERLVRLSRWLFAGIRAQAVGAADAHAAHAPGGGADVGRRARAARLETERRPDAARAAGRVLRGVAAGSGAVPAVRPARAALEREPALLQRRVLHTRDARCLADRRRASLRHALGRRRVDRRLRADRGRHRVSHDSVRADVLDDARLADDEPRADAAARRPALGLCDLVERRRHDGVGRQRGTRPSDRADAAAAACLSGDGRSSLVSARCLRRPDVPGARGRAGERRAAGLPRGETGLAGADDRRSRLPDPDIRPQHRGRPDLHRAGRSARRGAGRVGLPHFAHRLGGAGRQTRGLSRACRTARARPQRHDQNDQLGRPASSHRRRASVRCPGTDDRVRLAARAARLSAGAWRGARRRLHAARRVDRASSDHDRPGAGRRRLVRRQGCRHDHAAAGDAMSEAPDNRWATDAYPDEYKQDIERALAFTGLEMDLFTRGKADSIVDLLERLHPGGAKAADCLDIGCGIGNLHPFLRAGVGRLRGADISADAIATARELNPAIDYRVYDGRRLPYEDATFDFCSTACVMHHVPPPQWPDFVAEAWRVTRPGGLFAVYEHNPLNPMTRIVVCRCPFDHDAVLLRARRVLALMRQAGFEPVLRQYLFFVPIDAPWARRVDRLLGWLPIGAQYLVCGRKPA</sequence>
<dbReference type="Pfam" id="PF08241">
    <property type="entry name" value="Methyltransf_11"/>
    <property type="match status" value="1"/>
</dbReference>
<dbReference type="Proteomes" id="UP000249046">
    <property type="component" value="Unassembled WGS sequence"/>
</dbReference>
<evidence type="ECO:0000256" key="1">
    <source>
        <dbReference type="SAM" id="MobiDB-lite"/>
    </source>
</evidence>
<evidence type="ECO:0000313" key="3">
    <source>
        <dbReference type="EMBL" id="PZQ14874.1"/>
    </source>
</evidence>
<dbReference type="Gene3D" id="3.40.50.150">
    <property type="entry name" value="Vaccinia Virus protein VP39"/>
    <property type="match status" value="1"/>
</dbReference>
<feature type="compositionally biased region" description="Basic and acidic residues" evidence="1">
    <location>
        <begin position="472"/>
        <end position="485"/>
    </location>
</feature>
<proteinExistence type="predicted"/>
<feature type="compositionally biased region" description="Low complexity" evidence="1">
    <location>
        <begin position="1"/>
        <end position="12"/>
    </location>
</feature>
<dbReference type="EMBL" id="QFPO01000007">
    <property type="protein sequence ID" value="PZQ14874.1"/>
    <property type="molecule type" value="Genomic_DNA"/>
</dbReference>
<gene>
    <name evidence="3" type="ORF">DI564_09895</name>
</gene>
<dbReference type="PANTHER" id="PTHR42912:SF80">
    <property type="entry name" value="METHYLTRANSFERASE DOMAIN-CONTAINING PROTEIN"/>
    <property type="match status" value="1"/>
</dbReference>